<proteinExistence type="predicted"/>
<dbReference type="EMBL" id="MU003521">
    <property type="protein sequence ID" value="KAF2467234.1"/>
    <property type="molecule type" value="Genomic_DNA"/>
</dbReference>
<organism evidence="1 2">
    <name type="scientific">Lindgomyces ingoldianus</name>
    <dbReference type="NCBI Taxonomy" id="673940"/>
    <lineage>
        <taxon>Eukaryota</taxon>
        <taxon>Fungi</taxon>
        <taxon>Dikarya</taxon>
        <taxon>Ascomycota</taxon>
        <taxon>Pezizomycotina</taxon>
        <taxon>Dothideomycetes</taxon>
        <taxon>Pleosporomycetidae</taxon>
        <taxon>Pleosporales</taxon>
        <taxon>Lindgomycetaceae</taxon>
        <taxon>Lindgomyces</taxon>
    </lineage>
</organism>
<accession>A0ACB6QJP5</accession>
<protein>
    <submittedName>
        <fullName evidence="1">3-carboxymuconate cyclase-like protein-like protein</fullName>
    </submittedName>
</protein>
<name>A0ACB6QJP5_9PLEO</name>
<gene>
    <name evidence="1" type="ORF">BDR25DRAFT_336034</name>
</gene>
<evidence type="ECO:0000313" key="2">
    <source>
        <dbReference type="Proteomes" id="UP000799755"/>
    </source>
</evidence>
<dbReference type="Proteomes" id="UP000799755">
    <property type="component" value="Unassembled WGS sequence"/>
</dbReference>
<evidence type="ECO:0000313" key="1">
    <source>
        <dbReference type="EMBL" id="KAF2467234.1"/>
    </source>
</evidence>
<comment type="caution">
    <text evidence="1">The sequence shown here is derived from an EMBL/GenBank/DDBJ whole genome shotgun (WGS) entry which is preliminary data.</text>
</comment>
<sequence length="363" mass="38889">MPQWQATPGRNSASLKAVAVNTQCGSAPTWLDLEGSTLFCVDEGFSTPNASVNTLTISADGSLKAASKVDTIQGPVSDQIYNDGKALALAHYGGSAVSTYKLSTVGGLTPLQNFVFSTPPGPRPEQEASHVHEAIIDPTKEYLFFPDLGADVVRIYKIDPATSLLTEQPSLKADAASGPRHAVFWSPSGMSYGRKPVYLFVIHELANKIVSWKVNYATSGLTFTRIQDIGLYGTTPQPNGTRAAEIVVSPDNRFIISSNRNATIFSVPNPDPSNSTKIPSDSLTTFTPSEDGKLTFQSLSPSGGSFPRHFSLNKDGSMVAVGNQNSGSVVVWMRDVKTGKFGDRVATAENLGQVTNVIWDERK</sequence>
<keyword evidence="2" id="KW-1185">Reference proteome</keyword>
<reference evidence="1" key="1">
    <citation type="journal article" date="2020" name="Stud. Mycol.">
        <title>101 Dothideomycetes genomes: a test case for predicting lifestyles and emergence of pathogens.</title>
        <authorList>
            <person name="Haridas S."/>
            <person name="Albert R."/>
            <person name="Binder M."/>
            <person name="Bloem J."/>
            <person name="Labutti K."/>
            <person name="Salamov A."/>
            <person name="Andreopoulos B."/>
            <person name="Baker S."/>
            <person name="Barry K."/>
            <person name="Bills G."/>
            <person name="Bluhm B."/>
            <person name="Cannon C."/>
            <person name="Castanera R."/>
            <person name="Culley D."/>
            <person name="Daum C."/>
            <person name="Ezra D."/>
            <person name="Gonzalez J."/>
            <person name="Henrissat B."/>
            <person name="Kuo A."/>
            <person name="Liang C."/>
            <person name="Lipzen A."/>
            <person name="Lutzoni F."/>
            <person name="Magnuson J."/>
            <person name="Mondo S."/>
            <person name="Nolan M."/>
            <person name="Ohm R."/>
            <person name="Pangilinan J."/>
            <person name="Park H.-J."/>
            <person name="Ramirez L."/>
            <person name="Alfaro M."/>
            <person name="Sun H."/>
            <person name="Tritt A."/>
            <person name="Yoshinaga Y."/>
            <person name="Zwiers L.-H."/>
            <person name="Turgeon B."/>
            <person name="Goodwin S."/>
            <person name="Spatafora J."/>
            <person name="Crous P."/>
            <person name="Grigoriev I."/>
        </authorList>
    </citation>
    <scope>NUCLEOTIDE SEQUENCE</scope>
    <source>
        <strain evidence="1">ATCC 200398</strain>
    </source>
</reference>